<keyword evidence="2 5" id="KW-0863">Zinc-finger</keyword>
<keyword evidence="3" id="KW-0862">Zinc</keyword>
<feature type="domain" description="SIAH-type" evidence="6">
    <location>
        <begin position="16"/>
        <end position="74"/>
    </location>
</feature>
<dbReference type="EnsemblMetazoa" id="XM_028281588.2">
    <property type="protein sequence ID" value="XP_028137389.1"/>
    <property type="gene ID" value="LOC114331899"/>
</dbReference>
<dbReference type="InterPro" id="IPR013010">
    <property type="entry name" value="Znf_SIAH"/>
</dbReference>
<evidence type="ECO:0000256" key="1">
    <source>
        <dbReference type="ARBA" id="ARBA00022723"/>
    </source>
</evidence>
<dbReference type="GO" id="GO:0008270">
    <property type="term" value="F:zinc ion binding"/>
    <property type="evidence" value="ECO:0007669"/>
    <property type="project" value="UniProtKB-KW"/>
</dbReference>
<keyword evidence="8" id="KW-1185">Reference proteome</keyword>
<reference evidence="9" key="1">
    <citation type="submission" date="2025-04" db="UniProtKB">
        <authorList>
            <consortium name="RefSeq"/>
        </authorList>
    </citation>
    <scope>IDENTIFICATION</scope>
    <source>
        <tissue evidence="9">Whole insect</tissue>
    </source>
</reference>
<evidence type="ECO:0000313" key="7">
    <source>
        <dbReference type="EnsemblMetazoa" id="XP_028137389.1"/>
    </source>
</evidence>
<dbReference type="InterPro" id="IPR044286">
    <property type="entry name" value="SINL_plant"/>
</dbReference>
<accession>A0A6P7FMB2</accession>
<sequence length="418" mass="49212">MKSFPRLSLYNEIAKNYFFNCVHYYEGCMEIFSFSKNVEEHESICKFKKLYKCSSCSIQGNACQLIQHYKQNHPDSMAYEGVFQLKTNKILLHTDQQLMSISMSVLNNTLNISCKQLNKCSVVSKYKIIIFHPNSDIEFASKFIDIKTESYSIVLHDLPQSLSTSILFGAIKLYCEDQVKGPIANLKKPIGDIHSQILKKIIDLYLKSELVCCHCNNIIKLKSSAVFCPQSHVKCTDCIDDYCTICDSHCHWLNMENLLQDFKLPCDWRMCTNQIVYSDFPIHKQICYYREYTCPEPGCKFKGIRGHLEMHWHSIIPLIFGSKMIIELRQSLYWITDNFYDLFLIQFRTIGDDIIFEVDEKFARFKYNYRLELWRKKENENQYRKFLTIAQKGSTKTHISARPTYYKYKLVIKLDNPM</sequence>
<evidence type="ECO:0000256" key="2">
    <source>
        <dbReference type="ARBA" id="ARBA00022771"/>
    </source>
</evidence>
<evidence type="ECO:0000256" key="3">
    <source>
        <dbReference type="ARBA" id="ARBA00022833"/>
    </source>
</evidence>
<comment type="function">
    <text evidence="4">E3 ubiquitin-protein ligase that mediates ubiquitination and subsequent proteasomal degradation of target proteins. E3 ubiquitin ligases accept ubiquitin from an E2 ubiquitin-conjugating enzyme in the form of a thioester and then directly transfers the ubiquitin to targeted substrates. It probably triggers the ubiquitin-mediated degradation of different substrates.</text>
</comment>
<dbReference type="AlphaFoldDB" id="A0A6P7FMB2"/>
<dbReference type="InterPro" id="IPR013083">
    <property type="entry name" value="Znf_RING/FYVE/PHD"/>
</dbReference>
<dbReference type="Proteomes" id="UP001652700">
    <property type="component" value="Unplaced"/>
</dbReference>
<name>A0A6P7FMB2_DIAVI</name>
<evidence type="ECO:0000259" key="6">
    <source>
        <dbReference type="PROSITE" id="PS51081"/>
    </source>
</evidence>
<dbReference type="PROSITE" id="PS51081">
    <property type="entry name" value="ZF_SIAH"/>
    <property type="match status" value="1"/>
</dbReference>
<evidence type="ECO:0000256" key="4">
    <source>
        <dbReference type="ARBA" id="ARBA00024004"/>
    </source>
</evidence>
<reference evidence="7" key="2">
    <citation type="submission" date="2025-05" db="UniProtKB">
        <authorList>
            <consortium name="EnsemblMetazoa"/>
        </authorList>
    </citation>
    <scope>IDENTIFICATION</scope>
</reference>
<evidence type="ECO:0000256" key="5">
    <source>
        <dbReference type="PROSITE-ProRule" id="PRU00455"/>
    </source>
</evidence>
<dbReference type="SUPFAM" id="SSF49599">
    <property type="entry name" value="TRAF domain-like"/>
    <property type="match status" value="2"/>
</dbReference>
<dbReference type="RefSeq" id="XP_028137389.1">
    <property type="nucleotide sequence ID" value="XM_028281588.1"/>
</dbReference>
<dbReference type="KEGG" id="dvv:114331899"/>
<organism evidence="9">
    <name type="scientific">Diabrotica virgifera virgifera</name>
    <name type="common">western corn rootworm</name>
    <dbReference type="NCBI Taxonomy" id="50390"/>
    <lineage>
        <taxon>Eukaryota</taxon>
        <taxon>Metazoa</taxon>
        <taxon>Ecdysozoa</taxon>
        <taxon>Arthropoda</taxon>
        <taxon>Hexapoda</taxon>
        <taxon>Insecta</taxon>
        <taxon>Pterygota</taxon>
        <taxon>Neoptera</taxon>
        <taxon>Endopterygota</taxon>
        <taxon>Coleoptera</taxon>
        <taxon>Polyphaga</taxon>
        <taxon>Cucujiformia</taxon>
        <taxon>Chrysomeloidea</taxon>
        <taxon>Chrysomelidae</taxon>
        <taxon>Galerucinae</taxon>
        <taxon>Diabroticina</taxon>
        <taxon>Diabroticites</taxon>
        <taxon>Diabrotica</taxon>
    </lineage>
</organism>
<protein>
    <submittedName>
        <fullName evidence="9">Uncharacterized protein LOC114331899</fullName>
    </submittedName>
</protein>
<evidence type="ECO:0000313" key="9">
    <source>
        <dbReference type="RefSeq" id="XP_028137389.1"/>
    </source>
</evidence>
<dbReference type="Gene3D" id="3.30.40.10">
    <property type="entry name" value="Zinc/RING finger domain, C3HC4 (zinc finger)"/>
    <property type="match status" value="2"/>
</dbReference>
<gene>
    <name evidence="9" type="primary">LOC114331899</name>
</gene>
<keyword evidence="1" id="KW-0479">Metal-binding</keyword>
<dbReference type="InParanoid" id="A0A6P7FMB2"/>
<dbReference type="PANTHER" id="PTHR46632">
    <property type="entry name" value="E3 UBIQUITIN-PROTEIN LIGASE SINA-LIKE 4"/>
    <property type="match status" value="1"/>
</dbReference>
<proteinExistence type="predicted"/>
<dbReference type="GeneID" id="114331899"/>
<evidence type="ECO:0000313" key="8">
    <source>
        <dbReference type="Proteomes" id="UP001652700"/>
    </source>
</evidence>